<dbReference type="AlphaFoldDB" id="A0A8S4BPQ6"/>
<dbReference type="Pfam" id="PF05699">
    <property type="entry name" value="Dimer_Tnp_hAT"/>
    <property type="match status" value="1"/>
</dbReference>
<proteinExistence type="predicted"/>
<evidence type="ECO:0000313" key="4">
    <source>
        <dbReference type="EMBL" id="CAG5993067.1"/>
    </source>
</evidence>
<dbReference type="Proteomes" id="UP000677803">
    <property type="component" value="Unassembled WGS sequence"/>
</dbReference>
<protein>
    <submittedName>
        <fullName evidence="4">(Atlantic silverside) hypothetical protein</fullName>
    </submittedName>
</protein>
<feature type="domain" description="HAT C-terminal dimerisation" evidence="2">
    <location>
        <begin position="355"/>
        <end position="413"/>
    </location>
</feature>
<reference evidence="4" key="1">
    <citation type="submission" date="2021-05" db="EMBL/GenBank/DDBJ databases">
        <authorList>
            <person name="Tigano A."/>
        </authorList>
    </citation>
    <scope>NUCLEOTIDE SEQUENCE</scope>
</reference>
<dbReference type="PANTHER" id="PTHR45749:SF23">
    <property type="entry name" value="ZINC FINGER MYM-TYPE PROTEIN 1-LIKE"/>
    <property type="match status" value="1"/>
</dbReference>
<sequence length="513" mass="56566">MIHRRSEAPRGQANLAPRPRSIEGQRPQGARSTWPRGHDPQKARGPKGPGQLGPAAASHRRPEAPKGQVNVAPRPRSIEGKRPQGARSIGPAAATHRGPEVLRGYCDWKHSERFGEHERSAEHITCMQAVLNRAKSATVDADLFKQFQAESSYWRQVLQRVVAVIKFVAERGLAFRGKNESLGSPLNGNYLGILEVLAEFDPFLKDHIRKFGQMGRGNTSYLSSTICEEFIELMGAKTKQAIADELQASKYYSIIVYSTPDLSHVDQLTFIFRFVSKEGSVVERFVGFEPITSHTESNASVLHKAKILTESYLSDLNESLGQELIQFKSFIQLNNTDEERTPSGLLKTIIHFGLQPTFPNTYIALQIFLTLPVSNCEGERSFSLLSRVKNELRTRMTQKRLNALSLMAIESELTRELDFNDVNTSDLSVSMASSPEGTGSITSLLVENSSSNSTGSESGCGCQPLCECTVFLIGLIGTLSPIVHALHAIVKKRIGEPMIQVDGGWVGGKRPKV</sequence>
<dbReference type="Pfam" id="PF14291">
    <property type="entry name" value="DUF4371"/>
    <property type="match status" value="1"/>
</dbReference>
<evidence type="ECO:0000256" key="1">
    <source>
        <dbReference type="SAM" id="MobiDB-lite"/>
    </source>
</evidence>
<organism evidence="4 5">
    <name type="scientific">Menidia menidia</name>
    <name type="common">Atlantic silverside</name>
    <dbReference type="NCBI Taxonomy" id="238744"/>
    <lineage>
        <taxon>Eukaryota</taxon>
        <taxon>Metazoa</taxon>
        <taxon>Chordata</taxon>
        <taxon>Craniata</taxon>
        <taxon>Vertebrata</taxon>
        <taxon>Euteleostomi</taxon>
        <taxon>Actinopterygii</taxon>
        <taxon>Neopterygii</taxon>
        <taxon>Teleostei</taxon>
        <taxon>Neoteleostei</taxon>
        <taxon>Acanthomorphata</taxon>
        <taxon>Ovalentaria</taxon>
        <taxon>Atherinomorphae</taxon>
        <taxon>Atheriniformes</taxon>
        <taxon>Atherinopsidae</taxon>
        <taxon>Menidiinae</taxon>
        <taxon>Menidia</taxon>
    </lineage>
</organism>
<comment type="caution">
    <text evidence="4">The sequence shown here is derived from an EMBL/GenBank/DDBJ whole genome shotgun (WGS) entry which is preliminary data.</text>
</comment>
<keyword evidence="5" id="KW-1185">Reference proteome</keyword>
<dbReference type="InterPro" id="IPR008906">
    <property type="entry name" value="HATC_C_dom"/>
</dbReference>
<dbReference type="OrthoDB" id="1750591at2759"/>
<feature type="region of interest" description="Disordered" evidence="1">
    <location>
        <begin position="1"/>
        <end position="96"/>
    </location>
</feature>
<accession>A0A8S4BPQ6</accession>
<gene>
    <name evidence="4" type="ORF">MMEN_LOCUS17742</name>
</gene>
<name>A0A8S4BPQ6_9TELE</name>
<feature type="domain" description="DUF4371" evidence="3">
    <location>
        <begin position="104"/>
        <end position="291"/>
    </location>
</feature>
<evidence type="ECO:0000313" key="5">
    <source>
        <dbReference type="Proteomes" id="UP000677803"/>
    </source>
</evidence>
<evidence type="ECO:0000259" key="3">
    <source>
        <dbReference type="Pfam" id="PF14291"/>
    </source>
</evidence>
<dbReference type="PANTHER" id="PTHR45749">
    <property type="match status" value="1"/>
</dbReference>
<evidence type="ECO:0000259" key="2">
    <source>
        <dbReference type="Pfam" id="PF05699"/>
    </source>
</evidence>
<dbReference type="EMBL" id="CAJRST010036666">
    <property type="protein sequence ID" value="CAG5993067.1"/>
    <property type="molecule type" value="Genomic_DNA"/>
</dbReference>
<dbReference type="GO" id="GO:0046983">
    <property type="term" value="F:protein dimerization activity"/>
    <property type="evidence" value="ECO:0007669"/>
    <property type="project" value="InterPro"/>
</dbReference>
<dbReference type="InterPro" id="IPR025398">
    <property type="entry name" value="DUF4371"/>
</dbReference>